<dbReference type="InterPro" id="IPR003010">
    <property type="entry name" value="C-N_Hydrolase"/>
</dbReference>
<dbReference type="PANTHER" id="PTHR23088:SF27">
    <property type="entry name" value="DEAMINATED GLUTATHIONE AMIDASE"/>
    <property type="match status" value="1"/>
</dbReference>
<dbReference type="CDD" id="cd07197">
    <property type="entry name" value="nitrilase"/>
    <property type="match status" value="1"/>
</dbReference>
<feature type="domain" description="CN hydrolase" evidence="2">
    <location>
        <begin position="4"/>
        <end position="238"/>
    </location>
</feature>
<sequence length="277" mass="31363">MKKINLALAQLRSSFLNKKENVKRIKETIELASTNKADYILFPELFTTGYLSNNEIREHAETINSTSIEEIRTAAHKNNCGVIFGFAEELHGKIFNTALFINKEGKVAGSYRKIHLFEFEKNIFMPGKNCPVFDTPEGKIGLMITQDIEYPEVSRILAINGAQLILVLCANMYPYQRSHNVYLHGRAMENHVFVASSNKVGLEGNNVFLGESIVIDPKGKTIYKSGNNEEVPIIEINFEEIEKAKGALNYLNNRRPDIYLQEGMNPIEYRKISKIGS</sequence>
<evidence type="ECO:0000313" key="3">
    <source>
        <dbReference type="EMBL" id="RST59010.1"/>
    </source>
</evidence>
<dbReference type="SUPFAM" id="SSF56317">
    <property type="entry name" value="Carbon-nitrogen hydrolase"/>
    <property type="match status" value="1"/>
</dbReference>
<dbReference type="Pfam" id="PF00795">
    <property type="entry name" value="CN_hydrolase"/>
    <property type="match status" value="1"/>
</dbReference>
<organism evidence="3 4">
    <name type="scientific">Siminovitchia terrae</name>
    <name type="common">Bacillus terrae</name>
    <dbReference type="NCBI Taxonomy" id="1914933"/>
    <lineage>
        <taxon>Bacteria</taxon>
        <taxon>Bacillati</taxon>
        <taxon>Bacillota</taxon>
        <taxon>Bacilli</taxon>
        <taxon>Bacillales</taxon>
        <taxon>Bacillaceae</taxon>
        <taxon>Siminovitchia</taxon>
    </lineage>
</organism>
<dbReference type="EMBL" id="QYTW02000014">
    <property type="protein sequence ID" value="RST59010.1"/>
    <property type="molecule type" value="Genomic_DNA"/>
</dbReference>
<comment type="caution">
    <text evidence="3">The sequence shown here is derived from an EMBL/GenBank/DDBJ whole genome shotgun (WGS) entry which is preliminary data.</text>
</comment>
<comment type="similarity">
    <text evidence="1">Belongs to the carbon-nitrogen hydrolase superfamily. NIT1/NIT2 family.</text>
</comment>
<dbReference type="Proteomes" id="UP000287296">
    <property type="component" value="Unassembled WGS sequence"/>
</dbReference>
<dbReference type="OrthoDB" id="9811121at2"/>
<reference evidence="3 4" key="1">
    <citation type="submission" date="2018-12" db="EMBL/GenBank/DDBJ databases">
        <authorList>
            <person name="Sun L."/>
            <person name="Chen Z."/>
        </authorList>
    </citation>
    <scope>NUCLEOTIDE SEQUENCE [LARGE SCALE GENOMIC DNA]</scope>
    <source>
        <strain evidence="3 4">LMG 29736</strain>
    </source>
</reference>
<gene>
    <name evidence="3" type="ORF">D5F11_014035</name>
</gene>
<dbReference type="GO" id="GO:0016787">
    <property type="term" value="F:hydrolase activity"/>
    <property type="evidence" value="ECO:0007669"/>
    <property type="project" value="UniProtKB-KW"/>
</dbReference>
<accession>A0A429X6R8</accession>
<dbReference type="Gene3D" id="3.60.110.10">
    <property type="entry name" value="Carbon-nitrogen hydrolase"/>
    <property type="match status" value="1"/>
</dbReference>
<evidence type="ECO:0000259" key="2">
    <source>
        <dbReference type="PROSITE" id="PS50263"/>
    </source>
</evidence>
<dbReference type="RefSeq" id="WP_120118817.1">
    <property type="nucleotide sequence ID" value="NZ_QYTW02000014.1"/>
</dbReference>
<name>A0A429X6R8_SIMTE</name>
<protein>
    <submittedName>
        <fullName evidence="3">Carbon-nitrogen hydrolase family protein</fullName>
    </submittedName>
</protein>
<dbReference type="PROSITE" id="PS50263">
    <property type="entry name" value="CN_HYDROLASE"/>
    <property type="match status" value="1"/>
</dbReference>
<evidence type="ECO:0000313" key="4">
    <source>
        <dbReference type="Proteomes" id="UP000287296"/>
    </source>
</evidence>
<evidence type="ECO:0000256" key="1">
    <source>
        <dbReference type="ARBA" id="ARBA00010613"/>
    </source>
</evidence>
<proteinExistence type="inferred from homology"/>
<dbReference type="InterPro" id="IPR036526">
    <property type="entry name" value="C-N_Hydrolase_sf"/>
</dbReference>
<keyword evidence="3" id="KW-0378">Hydrolase</keyword>
<dbReference type="PANTHER" id="PTHR23088">
    <property type="entry name" value="NITRILASE-RELATED"/>
    <property type="match status" value="1"/>
</dbReference>
<dbReference type="AlphaFoldDB" id="A0A429X6R8"/>